<dbReference type="InterPro" id="IPR002498">
    <property type="entry name" value="PInositol-4-P-4/5-kinase_core"/>
</dbReference>
<dbReference type="AlphaFoldDB" id="A0A8S3YGD7"/>
<dbReference type="PANTHER" id="PTHR23086">
    <property type="entry name" value="PHOSPHATIDYLINOSITOL-4-PHOSPHATE 5-KINASE"/>
    <property type="match status" value="1"/>
</dbReference>
<dbReference type="GO" id="GO:0016308">
    <property type="term" value="F:1-phosphatidylinositol-4-phosphate 5-kinase activity"/>
    <property type="evidence" value="ECO:0007669"/>
    <property type="project" value="TreeGrafter"/>
</dbReference>
<dbReference type="SMART" id="SM00330">
    <property type="entry name" value="PIPKc"/>
    <property type="match status" value="1"/>
</dbReference>
<keyword evidence="1" id="KW-0547">Nucleotide-binding</keyword>
<evidence type="ECO:0000313" key="4">
    <source>
        <dbReference type="Proteomes" id="UP000678393"/>
    </source>
</evidence>
<dbReference type="GO" id="GO:0005524">
    <property type="term" value="F:ATP binding"/>
    <property type="evidence" value="ECO:0007669"/>
    <property type="project" value="UniProtKB-UniRule"/>
</dbReference>
<evidence type="ECO:0000256" key="1">
    <source>
        <dbReference type="PROSITE-ProRule" id="PRU00781"/>
    </source>
</evidence>
<evidence type="ECO:0000259" key="2">
    <source>
        <dbReference type="PROSITE" id="PS51455"/>
    </source>
</evidence>
<feature type="non-terminal residue" evidence="3">
    <location>
        <position position="169"/>
    </location>
</feature>
<keyword evidence="1" id="KW-0418">Kinase</keyword>
<organism evidence="3 4">
    <name type="scientific">Candidula unifasciata</name>
    <dbReference type="NCBI Taxonomy" id="100452"/>
    <lineage>
        <taxon>Eukaryota</taxon>
        <taxon>Metazoa</taxon>
        <taxon>Spiralia</taxon>
        <taxon>Lophotrochozoa</taxon>
        <taxon>Mollusca</taxon>
        <taxon>Gastropoda</taxon>
        <taxon>Heterobranchia</taxon>
        <taxon>Euthyneura</taxon>
        <taxon>Panpulmonata</taxon>
        <taxon>Eupulmonata</taxon>
        <taxon>Stylommatophora</taxon>
        <taxon>Helicina</taxon>
        <taxon>Helicoidea</taxon>
        <taxon>Geomitridae</taxon>
        <taxon>Candidula</taxon>
    </lineage>
</organism>
<dbReference type="Gene3D" id="3.30.800.10">
    <property type="entry name" value="Phosphatidylinositol Phosphate Kinase II Beta"/>
    <property type="match status" value="1"/>
</dbReference>
<dbReference type="Pfam" id="PF01504">
    <property type="entry name" value="PIP5K"/>
    <property type="match status" value="1"/>
</dbReference>
<dbReference type="GO" id="GO:0046854">
    <property type="term" value="P:phosphatidylinositol phosphate biosynthetic process"/>
    <property type="evidence" value="ECO:0007669"/>
    <property type="project" value="TreeGrafter"/>
</dbReference>
<protein>
    <recommendedName>
        <fullName evidence="2">PIPK domain-containing protein</fullName>
    </recommendedName>
</protein>
<proteinExistence type="predicted"/>
<reference evidence="3" key="1">
    <citation type="submission" date="2021-04" db="EMBL/GenBank/DDBJ databases">
        <authorList>
            <consortium name="Molecular Ecology Group"/>
        </authorList>
    </citation>
    <scope>NUCLEOTIDE SEQUENCE</scope>
</reference>
<evidence type="ECO:0000313" key="3">
    <source>
        <dbReference type="EMBL" id="CAG5116283.1"/>
    </source>
</evidence>
<gene>
    <name evidence="3" type="ORF">CUNI_LOCUS1841</name>
</gene>
<sequence length="169" mass="19646">TVHDTLDQTVHDTLDQTDFEFESYAGSVFAALRQAVGLDEHNYFDTVACSSKPYLEFRSNSKSGQDFFLSHDMQYIFKSNRKRDIQFFLSILPRYLQHFIDYPHSLLVKFVGCYTIKLKGNIFYPADRIESRFDIKGCTAGRFQQPVDPGSQEITVLKDKNFLNEELNF</sequence>
<dbReference type="SUPFAM" id="SSF56104">
    <property type="entry name" value="SAICAR synthase-like"/>
    <property type="match status" value="1"/>
</dbReference>
<dbReference type="InterPro" id="IPR027484">
    <property type="entry name" value="PInositol-4-P-5-kinase_N"/>
</dbReference>
<dbReference type="PANTHER" id="PTHR23086:SF46">
    <property type="entry name" value="PHOSPHATIDYLINOSITOL 4-PHOSPHATE 5-KINASE-LIKE PROTEIN 1"/>
    <property type="match status" value="1"/>
</dbReference>
<keyword evidence="1" id="KW-0808">Transferase</keyword>
<dbReference type="PROSITE" id="PS51455">
    <property type="entry name" value="PIPK"/>
    <property type="match status" value="1"/>
</dbReference>
<dbReference type="EMBL" id="CAJHNH020000228">
    <property type="protein sequence ID" value="CAG5116283.1"/>
    <property type="molecule type" value="Genomic_DNA"/>
</dbReference>
<keyword evidence="1" id="KW-0067">ATP-binding</keyword>
<name>A0A8S3YGD7_9EUPU</name>
<keyword evidence="4" id="KW-1185">Reference proteome</keyword>
<accession>A0A8S3YGD7</accession>
<feature type="domain" description="PIPK" evidence="2">
    <location>
        <begin position="1"/>
        <end position="169"/>
    </location>
</feature>
<dbReference type="OrthoDB" id="20783at2759"/>
<dbReference type="Proteomes" id="UP000678393">
    <property type="component" value="Unassembled WGS sequence"/>
</dbReference>
<dbReference type="InterPro" id="IPR023610">
    <property type="entry name" value="PInositol-4/5-P-5/4-kinase"/>
</dbReference>
<comment type="caution">
    <text evidence="3">The sequence shown here is derived from an EMBL/GenBank/DDBJ whole genome shotgun (WGS) entry which is preliminary data.</text>
</comment>
<dbReference type="GO" id="GO:0005886">
    <property type="term" value="C:plasma membrane"/>
    <property type="evidence" value="ECO:0007669"/>
    <property type="project" value="TreeGrafter"/>
</dbReference>
<feature type="non-terminal residue" evidence="3">
    <location>
        <position position="1"/>
    </location>
</feature>